<dbReference type="InterPro" id="IPR038438">
    <property type="entry name" value="PepN_Ig-like_sf"/>
</dbReference>
<comment type="catalytic activity">
    <reaction evidence="1">
        <text>Release of an N-terminal amino acid, Xaa-|-Yaa- from a peptide, amide or arylamide. Xaa is preferably Ala, but may be most amino acids including Pro (slow action). When a terminal hydrophobic residue is followed by a prolyl residue, the two may be released as an intact Xaa-Pro dipeptide.</text>
        <dbReference type="EC" id="3.4.11.2"/>
    </reaction>
</comment>
<dbReference type="Pfam" id="PF11940">
    <property type="entry name" value="DUF3458"/>
    <property type="match status" value="1"/>
</dbReference>
<comment type="similarity">
    <text evidence="3">Belongs to the peptidase M1 family.</text>
</comment>
<comment type="cofactor">
    <cofactor evidence="2">
        <name>Zn(2+)</name>
        <dbReference type="ChEBI" id="CHEBI:29105"/>
    </cofactor>
</comment>
<sequence>MKDAAPRPVRLAEYAPFSHVVETVTLAFDLHPSATRVRSRIAFRPNPDGPSGPLRLDGEKLTLISAAIDGTPVAPRVDPTGLEVDTPDAPFVWECEVEIDPSANTELDGLYISNGMFCTQCEAEGFRKITYYPDRPDVMAPFSVRVNSDLPVRLSNGNPGDSDADWAEWHDPHPKPSYLFALVAGDLVAHSDCFKTMEGRDVALNIWVRPGDEDRCGYAMDALKRSMRWDEEKYGRAYDLDVFNVVAVDDFNMGAMENKGLNIFNARYVLASPETATDGDYARIEAIIAHEYFHNWTGNRITCRDWFQLCLKEGLTVFRDQQFSGDERSHAVKRIEDVQMLRARQFREDAGPLAHPVRPESYIEINNFYTATIYEKGAEVIGMLKRLVGDESYDRALALYFDRHDGQACTIEDWLTVFEDATGRDLSQFKLWYSQAGTPRVTVDSRVADGTLTLHLRQEVPATPGQPDKAPQVIPVVVGAIARDGREVLPSTLVELTEAHQTASFDIGTDDAVASVLRGFSAPVILRHDLDNADRALLLAHDTDPFNKWEAGRALAKDALMRMITDGAAPDPAYLSGLAPVLTDDTLDHSFRAMVLGLPSDDDMAQGLADAGQVPDPAAIAAARDRMQKARAAELKDPLSDLYGGLANLSPYAPDAAQAGRRALRNTALGLLSRLDGGTLARAQFDAADNMTDSLGALLPLVQIGAADDALAAFHDRWQDDRLVLDKWFSVQVSAAPADLALDAAEALVDHPAFDWKNPNRFRAVIGALGMNHAAFHDASGRGYALVSQWLCKLDPVNPQTTARMTTLFETWRRYDADRQDMIREALERIRAVPNLSRDSTEMVERILCAGAN</sequence>
<dbReference type="InterPro" id="IPR042097">
    <property type="entry name" value="Aminopeptidase_N-like_N_sf"/>
</dbReference>
<reference evidence="17 18" key="1">
    <citation type="submission" date="2016-11" db="EMBL/GenBank/DDBJ databases">
        <authorList>
            <person name="Jaros S."/>
            <person name="Januszkiewicz K."/>
            <person name="Wedrychowicz H."/>
        </authorList>
    </citation>
    <scope>NUCLEOTIDE SEQUENCE [LARGE SCALE GENOMIC DNA]</scope>
    <source>
        <strain evidence="17 18">DSM 26892</strain>
    </source>
</reference>
<feature type="domain" description="Peptidase M1 membrane alanine aminopeptidase" evidence="13">
    <location>
        <begin position="218"/>
        <end position="429"/>
    </location>
</feature>
<keyword evidence="18" id="KW-1185">Reference proteome</keyword>
<keyword evidence="6 17" id="KW-0031">Aminopeptidase</keyword>
<name>A0A1M6ISJ1_9RHOB</name>
<organism evidence="17 18">
    <name type="scientific">Palleronia salina</name>
    <dbReference type="NCBI Taxonomy" id="313368"/>
    <lineage>
        <taxon>Bacteria</taxon>
        <taxon>Pseudomonadati</taxon>
        <taxon>Pseudomonadota</taxon>
        <taxon>Alphaproteobacteria</taxon>
        <taxon>Rhodobacterales</taxon>
        <taxon>Roseobacteraceae</taxon>
        <taxon>Palleronia</taxon>
    </lineage>
</organism>
<dbReference type="Gene3D" id="2.60.40.1730">
    <property type="entry name" value="tricorn interacting facor f3 domain"/>
    <property type="match status" value="1"/>
</dbReference>
<evidence type="ECO:0000259" key="14">
    <source>
        <dbReference type="Pfam" id="PF11940"/>
    </source>
</evidence>
<evidence type="ECO:0000256" key="4">
    <source>
        <dbReference type="ARBA" id="ARBA00012564"/>
    </source>
</evidence>
<dbReference type="NCBIfam" id="TIGR02414">
    <property type="entry name" value="pepN_proteo"/>
    <property type="match status" value="1"/>
</dbReference>
<dbReference type="STRING" id="313368.SAMN04488012_10894"/>
<dbReference type="Proteomes" id="UP000184040">
    <property type="component" value="Unassembled WGS sequence"/>
</dbReference>
<dbReference type="PANTHER" id="PTHR46322:SF1">
    <property type="entry name" value="PUROMYCIN-SENSITIVE AMINOPEPTIDASE"/>
    <property type="match status" value="1"/>
</dbReference>
<evidence type="ECO:0000256" key="5">
    <source>
        <dbReference type="ARBA" id="ARBA00015611"/>
    </source>
</evidence>
<evidence type="ECO:0000256" key="12">
    <source>
        <dbReference type="NCBIfam" id="TIGR02414"/>
    </source>
</evidence>
<dbReference type="FunFam" id="3.30.2010.30:FF:000002">
    <property type="entry name" value="Putative aminopeptidase N"/>
    <property type="match status" value="1"/>
</dbReference>
<dbReference type="InterPro" id="IPR037144">
    <property type="entry name" value="Peptidase_M1_pepN_C_sf"/>
</dbReference>
<evidence type="ECO:0000256" key="3">
    <source>
        <dbReference type="ARBA" id="ARBA00010136"/>
    </source>
</evidence>
<dbReference type="Gene3D" id="2.60.40.1840">
    <property type="match status" value="1"/>
</dbReference>
<evidence type="ECO:0000256" key="1">
    <source>
        <dbReference type="ARBA" id="ARBA00000098"/>
    </source>
</evidence>
<keyword evidence="8" id="KW-0479">Metal-binding</keyword>
<evidence type="ECO:0000256" key="7">
    <source>
        <dbReference type="ARBA" id="ARBA00022670"/>
    </source>
</evidence>
<dbReference type="PANTHER" id="PTHR46322">
    <property type="entry name" value="PUROMYCIN-SENSITIVE AMINOPEPTIDASE"/>
    <property type="match status" value="1"/>
</dbReference>
<feature type="domain" description="Peptidase M1 alanyl aminopeptidase C-terminal" evidence="15">
    <location>
        <begin position="533"/>
        <end position="848"/>
    </location>
</feature>
<dbReference type="SUPFAM" id="SSF55486">
    <property type="entry name" value="Metalloproteases ('zincins'), catalytic domain"/>
    <property type="match status" value="1"/>
</dbReference>
<dbReference type="InterPro" id="IPR012779">
    <property type="entry name" value="Peptidase_M1_pepN"/>
</dbReference>
<keyword evidence="7" id="KW-0645">Protease</keyword>
<dbReference type="GO" id="GO:0016285">
    <property type="term" value="F:alanyl aminopeptidase activity"/>
    <property type="evidence" value="ECO:0007669"/>
    <property type="project" value="UniProtKB-EC"/>
</dbReference>
<dbReference type="Gene3D" id="1.25.50.10">
    <property type="entry name" value="Peptidase M1, alanyl aminopeptidase, C-terminal domain"/>
    <property type="match status" value="1"/>
</dbReference>
<dbReference type="Pfam" id="PF17900">
    <property type="entry name" value="Peptidase_M1_N"/>
    <property type="match status" value="1"/>
</dbReference>
<dbReference type="CDD" id="cd09600">
    <property type="entry name" value="M1_APN"/>
    <property type="match status" value="1"/>
</dbReference>
<dbReference type="InterPro" id="IPR045357">
    <property type="entry name" value="Aminopeptidase_N-like_N"/>
</dbReference>
<dbReference type="InterPro" id="IPR014782">
    <property type="entry name" value="Peptidase_M1_dom"/>
</dbReference>
<evidence type="ECO:0000259" key="16">
    <source>
        <dbReference type="Pfam" id="PF17900"/>
    </source>
</evidence>
<proteinExistence type="inferred from homology"/>
<evidence type="ECO:0000256" key="9">
    <source>
        <dbReference type="ARBA" id="ARBA00022801"/>
    </source>
</evidence>
<evidence type="ECO:0000256" key="11">
    <source>
        <dbReference type="ARBA" id="ARBA00023049"/>
    </source>
</evidence>
<evidence type="ECO:0000313" key="17">
    <source>
        <dbReference type="EMBL" id="SHJ37463.1"/>
    </source>
</evidence>
<keyword evidence="11" id="KW-0482">Metalloprotease</keyword>
<evidence type="ECO:0000256" key="6">
    <source>
        <dbReference type="ARBA" id="ARBA00022438"/>
    </source>
</evidence>
<dbReference type="Gene3D" id="1.10.390.10">
    <property type="entry name" value="Neutral Protease Domain 2"/>
    <property type="match status" value="1"/>
</dbReference>
<accession>A0A1M6ISJ1</accession>
<dbReference type="EC" id="3.4.11.2" evidence="4 12"/>
<evidence type="ECO:0000256" key="2">
    <source>
        <dbReference type="ARBA" id="ARBA00001947"/>
    </source>
</evidence>
<protein>
    <recommendedName>
        <fullName evidence="5 12">Aminopeptidase N</fullName>
        <ecNumber evidence="4 12">3.4.11.2</ecNumber>
    </recommendedName>
</protein>
<evidence type="ECO:0000259" key="13">
    <source>
        <dbReference type="Pfam" id="PF01433"/>
    </source>
</evidence>
<dbReference type="GO" id="GO:0008270">
    <property type="term" value="F:zinc ion binding"/>
    <property type="evidence" value="ECO:0007669"/>
    <property type="project" value="InterPro"/>
</dbReference>
<dbReference type="SUPFAM" id="SSF63737">
    <property type="entry name" value="Leukotriene A4 hydrolase N-terminal domain"/>
    <property type="match status" value="1"/>
</dbReference>
<dbReference type="InterPro" id="IPR024601">
    <property type="entry name" value="Peptidase_M1_pepN_C"/>
</dbReference>
<feature type="domain" description="Aminopeptidase N-like N-terminal" evidence="16">
    <location>
        <begin position="96"/>
        <end position="179"/>
    </location>
</feature>
<dbReference type="GO" id="GO:0006508">
    <property type="term" value="P:proteolysis"/>
    <property type="evidence" value="ECO:0007669"/>
    <property type="project" value="UniProtKB-UniRule"/>
</dbReference>
<dbReference type="Pfam" id="PF17432">
    <property type="entry name" value="DUF3458_C"/>
    <property type="match status" value="1"/>
</dbReference>
<evidence type="ECO:0000313" key="18">
    <source>
        <dbReference type="Proteomes" id="UP000184040"/>
    </source>
</evidence>
<evidence type="ECO:0000256" key="10">
    <source>
        <dbReference type="ARBA" id="ARBA00022833"/>
    </source>
</evidence>
<dbReference type="InterPro" id="IPR001930">
    <property type="entry name" value="Peptidase_M1"/>
</dbReference>
<dbReference type="Pfam" id="PF01433">
    <property type="entry name" value="Peptidase_M1"/>
    <property type="match status" value="1"/>
</dbReference>
<dbReference type="RefSeq" id="WP_073129058.1">
    <property type="nucleotide sequence ID" value="NZ_FQZA01000008.1"/>
</dbReference>
<evidence type="ECO:0000256" key="8">
    <source>
        <dbReference type="ARBA" id="ARBA00022723"/>
    </source>
</evidence>
<dbReference type="GO" id="GO:0008237">
    <property type="term" value="F:metallopeptidase activity"/>
    <property type="evidence" value="ECO:0007669"/>
    <property type="project" value="UniProtKB-UniRule"/>
</dbReference>
<dbReference type="PRINTS" id="PR00756">
    <property type="entry name" value="ALADIPTASE"/>
</dbReference>
<gene>
    <name evidence="17" type="ORF">SAMN04488012_10894</name>
</gene>
<evidence type="ECO:0000259" key="15">
    <source>
        <dbReference type="Pfam" id="PF17432"/>
    </source>
</evidence>
<dbReference type="InterPro" id="IPR035414">
    <property type="entry name" value="Peptidase_M1_pepN_Ig-like"/>
</dbReference>
<dbReference type="EMBL" id="FQZA01000008">
    <property type="protein sequence ID" value="SHJ37463.1"/>
    <property type="molecule type" value="Genomic_DNA"/>
</dbReference>
<dbReference type="AlphaFoldDB" id="A0A1M6ISJ1"/>
<dbReference type="Gene3D" id="3.30.2010.30">
    <property type="match status" value="1"/>
</dbReference>
<keyword evidence="10" id="KW-0862">Zinc</keyword>
<keyword evidence="9" id="KW-0378">Hydrolase</keyword>
<feature type="domain" description="Peptidase M1 alanyl aminopeptidase Ig-like fold" evidence="14">
    <location>
        <begin position="437"/>
        <end position="528"/>
    </location>
</feature>
<dbReference type="InterPro" id="IPR027268">
    <property type="entry name" value="Peptidase_M4/M1_CTD_sf"/>
</dbReference>